<dbReference type="InterPro" id="IPR025948">
    <property type="entry name" value="HTH-like_dom"/>
</dbReference>
<keyword evidence="1" id="KW-1133">Transmembrane helix</keyword>
<evidence type="ECO:0000313" key="4">
    <source>
        <dbReference type="Proteomes" id="UP000503336"/>
    </source>
</evidence>
<dbReference type="KEGG" id="hdh:G5B40_15050"/>
<dbReference type="AlphaFoldDB" id="A0A7L5BZU0"/>
<accession>A0A7L5BZU0</accession>
<feature type="domain" description="HTH-like" evidence="2">
    <location>
        <begin position="4"/>
        <end position="54"/>
    </location>
</feature>
<evidence type="ECO:0000256" key="1">
    <source>
        <dbReference type="SAM" id="Phobius"/>
    </source>
</evidence>
<dbReference type="InterPro" id="IPR050900">
    <property type="entry name" value="Transposase_IS3/IS150/IS904"/>
</dbReference>
<dbReference type="PANTHER" id="PTHR46889">
    <property type="entry name" value="TRANSPOSASE INSF FOR INSERTION SEQUENCE IS3B-RELATED"/>
    <property type="match status" value="1"/>
</dbReference>
<dbReference type="EMBL" id="CP049056">
    <property type="protein sequence ID" value="QIE56633.1"/>
    <property type="molecule type" value="Genomic_DNA"/>
</dbReference>
<keyword evidence="1" id="KW-0812">Transmembrane</keyword>
<protein>
    <submittedName>
        <fullName evidence="3">IS3 family transposase</fullName>
    </submittedName>
</protein>
<feature type="transmembrane region" description="Helical" evidence="1">
    <location>
        <begin position="82"/>
        <end position="103"/>
    </location>
</feature>
<dbReference type="Pfam" id="PF13276">
    <property type="entry name" value="HTH_21"/>
    <property type="match status" value="1"/>
</dbReference>
<name>A0A7L5BZU0_9RHOB</name>
<keyword evidence="1" id="KW-0472">Membrane</keyword>
<reference evidence="3 4" key="1">
    <citation type="submission" date="2020-02" db="EMBL/GenBank/DDBJ databases">
        <title>complete genome sequence of Rhodobacteraceae bacterium.</title>
        <authorList>
            <person name="Park J."/>
            <person name="Kim Y.-S."/>
            <person name="Kim K.-H."/>
        </authorList>
    </citation>
    <scope>NUCLEOTIDE SEQUENCE [LARGE SCALE GENOMIC DNA]</scope>
    <source>
        <strain evidence="3 4">RR4-56</strain>
    </source>
</reference>
<sequence>MIVAEIRTITDEFECYGYRHVGVELRHRGQIINAKKARRLMREHDLTPRRRRRFTRTADSDHDGPIFPFVARDFEVHGPDQLWVADLTYVAIGAGFVYVAVVLDA</sequence>
<proteinExistence type="predicted"/>
<dbReference type="RefSeq" id="WP_165100141.1">
    <property type="nucleotide sequence ID" value="NZ_CP049056.1"/>
</dbReference>
<evidence type="ECO:0000259" key="2">
    <source>
        <dbReference type="Pfam" id="PF13276"/>
    </source>
</evidence>
<dbReference type="Proteomes" id="UP000503336">
    <property type="component" value="Chromosome"/>
</dbReference>
<gene>
    <name evidence="3" type="ORF">G5B40_15050</name>
</gene>
<keyword evidence="4" id="KW-1185">Reference proteome</keyword>
<evidence type="ECO:0000313" key="3">
    <source>
        <dbReference type="EMBL" id="QIE56633.1"/>
    </source>
</evidence>
<organism evidence="3 4">
    <name type="scientific">Pikeienuella piscinae</name>
    <dbReference type="NCBI Taxonomy" id="2748098"/>
    <lineage>
        <taxon>Bacteria</taxon>
        <taxon>Pseudomonadati</taxon>
        <taxon>Pseudomonadota</taxon>
        <taxon>Alphaproteobacteria</taxon>
        <taxon>Rhodobacterales</taxon>
        <taxon>Paracoccaceae</taxon>
        <taxon>Pikeienuella</taxon>
    </lineage>
</organism>